<keyword evidence="2" id="KW-1133">Transmembrane helix</keyword>
<evidence type="ECO:0000313" key="4">
    <source>
        <dbReference type="EMBL" id="WPX72103.1"/>
    </source>
</evidence>
<protein>
    <recommendedName>
        <fullName evidence="6">Cohesin domain-containing protein</fullName>
    </recommendedName>
</protein>
<evidence type="ECO:0000256" key="2">
    <source>
        <dbReference type="SAM" id="Phobius"/>
    </source>
</evidence>
<feature type="compositionally biased region" description="Acidic residues" evidence="1">
    <location>
        <begin position="177"/>
        <end position="186"/>
    </location>
</feature>
<organism evidence="4 5">
    <name type="scientific">Blautia producta</name>
    <dbReference type="NCBI Taxonomy" id="33035"/>
    <lineage>
        <taxon>Bacteria</taxon>
        <taxon>Bacillati</taxon>
        <taxon>Bacillota</taxon>
        <taxon>Clostridia</taxon>
        <taxon>Lachnospirales</taxon>
        <taxon>Lachnospiraceae</taxon>
        <taxon>Blautia</taxon>
    </lineage>
</organism>
<evidence type="ECO:0000256" key="1">
    <source>
        <dbReference type="SAM" id="MobiDB-lite"/>
    </source>
</evidence>
<feature type="chain" id="PRO_5045466999" description="Cohesin domain-containing protein" evidence="3">
    <location>
        <begin position="27"/>
        <end position="266"/>
    </location>
</feature>
<feature type="compositionally biased region" description="Basic and acidic residues" evidence="1">
    <location>
        <begin position="194"/>
        <end position="207"/>
    </location>
</feature>
<feature type="signal peptide" evidence="3">
    <location>
        <begin position="1"/>
        <end position="26"/>
    </location>
</feature>
<keyword evidence="2" id="KW-0472">Membrane</keyword>
<gene>
    <name evidence="4" type="ORF">BLCOC_04270</name>
</gene>
<keyword evidence="2" id="KW-0812">Transmembrane</keyword>
<evidence type="ECO:0000313" key="5">
    <source>
        <dbReference type="Proteomes" id="UP001325248"/>
    </source>
</evidence>
<feature type="region of interest" description="Disordered" evidence="1">
    <location>
        <begin position="155"/>
        <end position="236"/>
    </location>
</feature>
<keyword evidence="3" id="KW-0732">Signal</keyword>
<proteinExistence type="predicted"/>
<keyword evidence="5" id="KW-1185">Reference proteome</keyword>
<evidence type="ECO:0008006" key="6">
    <source>
        <dbReference type="Google" id="ProtNLM"/>
    </source>
</evidence>
<reference evidence="4" key="1">
    <citation type="submission" date="2023-10" db="EMBL/GenBank/DDBJ databases">
        <title>Genome sequence of Blautia coccoides DSM 935.</title>
        <authorList>
            <person name="Boeer T."/>
            <person name="Bengelsdorf F.R."/>
            <person name="Daniel R."/>
            <person name="Poehlein A."/>
        </authorList>
    </citation>
    <scope>NUCLEOTIDE SEQUENCE [LARGE SCALE GENOMIC DNA]</scope>
    <source>
        <strain evidence="4">DSM 935</strain>
    </source>
</reference>
<dbReference type="EMBL" id="CP136422">
    <property type="protein sequence ID" value="WPX72103.1"/>
    <property type="molecule type" value="Genomic_DNA"/>
</dbReference>
<accession>A0ABZ0U4F6</accession>
<evidence type="ECO:0000256" key="3">
    <source>
        <dbReference type="SAM" id="SignalP"/>
    </source>
</evidence>
<sequence length="266" mass="27407">MRKAKKISSIAAALLLVLSSAISVYAEGTKAEVQASEIGAGASSATASCRITGAGAVTNGKLRIIYDSSMLSLKSAVKGSALSGAMVQINDPVNGNKPEGEIVLAFASAEAFSTEGSLLDMTFQNTGLQPGDSTNIEVKVEELALDGAVVETENGTGTICMKEEADPMPSDKPGENPGDDNNDNLSDDPQGGEQTDKISKPDKEPPKIVKNTSNTAKNIAGAAKKSTRAAENAKTGDEMDIFLPMVLGAGAALIIFGGVNFKKLKK</sequence>
<dbReference type="InterPro" id="IPR008965">
    <property type="entry name" value="CBM2/CBM3_carb-bd_dom_sf"/>
</dbReference>
<name>A0ABZ0U4F6_9FIRM</name>
<dbReference type="Gene3D" id="2.60.40.680">
    <property type="match status" value="1"/>
</dbReference>
<dbReference type="SUPFAM" id="SSF49384">
    <property type="entry name" value="Carbohydrate-binding domain"/>
    <property type="match status" value="1"/>
</dbReference>
<dbReference type="Proteomes" id="UP001325248">
    <property type="component" value="Chromosome"/>
</dbReference>
<feature type="transmembrane region" description="Helical" evidence="2">
    <location>
        <begin position="241"/>
        <end position="261"/>
    </location>
</feature>